<dbReference type="InterPro" id="IPR020561">
    <property type="entry name" value="PRibGlycinamid_synth_ATP-grasp"/>
</dbReference>
<evidence type="ECO:0000256" key="4">
    <source>
        <dbReference type="ARBA" id="ARBA00013255"/>
    </source>
</evidence>
<dbReference type="InterPro" id="IPR016185">
    <property type="entry name" value="PreATP-grasp_dom_sf"/>
</dbReference>
<dbReference type="PANTHER" id="PTHR43472">
    <property type="entry name" value="PHOSPHORIBOSYLAMINE--GLYCINE LIGASE"/>
    <property type="match status" value="1"/>
</dbReference>
<dbReference type="InterPro" id="IPR000115">
    <property type="entry name" value="PRibGlycinamide_synth"/>
</dbReference>
<comment type="catalytic activity">
    <reaction evidence="12">
        <text>5-phospho-beta-D-ribosylamine + glycine + ATP = N(1)-(5-phospho-beta-D-ribosyl)glycinamide + ADP + phosphate + H(+)</text>
        <dbReference type="Rhea" id="RHEA:17453"/>
        <dbReference type="ChEBI" id="CHEBI:15378"/>
        <dbReference type="ChEBI" id="CHEBI:30616"/>
        <dbReference type="ChEBI" id="CHEBI:43474"/>
        <dbReference type="ChEBI" id="CHEBI:57305"/>
        <dbReference type="ChEBI" id="CHEBI:58681"/>
        <dbReference type="ChEBI" id="CHEBI:143788"/>
        <dbReference type="ChEBI" id="CHEBI:456216"/>
        <dbReference type="EC" id="6.3.4.13"/>
    </reaction>
</comment>
<name>A0ABV7M7T9_9PROT</name>
<proteinExistence type="inferred from homology"/>
<comment type="cofactor">
    <cofactor evidence="2">
        <name>Mg(2+)</name>
        <dbReference type="ChEBI" id="CHEBI:18420"/>
    </cofactor>
</comment>
<organism evidence="15 16">
    <name type="scientific">Parvularcula lutaonensis</name>
    <dbReference type="NCBI Taxonomy" id="491923"/>
    <lineage>
        <taxon>Bacteria</taxon>
        <taxon>Pseudomonadati</taxon>
        <taxon>Pseudomonadota</taxon>
        <taxon>Alphaproteobacteria</taxon>
        <taxon>Parvularculales</taxon>
        <taxon>Parvularculaceae</taxon>
        <taxon>Parvularcula</taxon>
    </lineage>
</organism>
<dbReference type="InterPro" id="IPR013815">
    <property type="entry name" value="ATP_grasp_subdomain_1"/>
</dbReference>
<dbReference type="SMART" id="SM01210">
    <property type="entry name" value="GARS_C"/>
    <property type="match status" value="1"/>
</dbReference>
<comment type="caution">
    <text evidence="15">The sequence shown here is derived from an EMBL/GenBank/DDBJ whole genome shotgun (WGS) entry which is preliminary data.</text>
</comment>
<dbReference type="InterPro" id="IPR011761">
    <property type="entry name" value="ATP-grasp"/>
</dbReference>
<dbReference type="Gene3D" id="3.30.1490.20">
    <property type="entry name" value="ATP-grasp fold, A domain"/>
    <property type="match status" value="1"/>
</dbReference>
<evidence type="ECO:0000256" key="8">
    <source>
        <dbReference type="ARBA" id="ARBA00022840"/>
    </source>
</evidence>
<evidence type="ECO:0000256" key="10">
    <source>
        <dbReference type="ARBA" id="ARBA00042242"/>
    </source>
</evidence>
<dbReference type="InterPro" id="IPR037123">
    <property type="entry name" value="PRibGlycinamide_synth_C_sf"/>
</dbReference>
<evidence type="ECO:0000256" key="6">
    <source>
        <dbReference type="ARBA" id="ARBA00022741"/>
    </source>
</evidence>
<evidence type="ECO:0000256" key="5">
    <source>
        <dbReference type="ARBA" id="ARBA00022598"/>
    </source>
</evidence>
<dbReference type="Gene3D" id="3.90.600.10">
    <property type="entry name" value="Phosphoribosylglycinamide synthetase, C-terminal domain"/>
    <property type="match status" value="1"/>
</dbReference>
<dbReference type="InterPro" id="IPR020562">
    <property type="entry name" value="PRibGlycinamide_synth_N"/>
</dbReference>
<dbReference type="InterPro" id="IPR011054">
    <property type="entry name" value="Rudment_hybrid_motif"/>
</dbReference>
<dbReference type="GO" id="GO:0004637">
    <property type="term" value="F:phosphoribosylamine-glycine ligase activity"/>
    <property type="evidence" value="ECO:0007669"/>
    <property type="project" value="UniProtKB-EC"/>
</dbReference>
<dbReference type="InterPro" id="IPR020559">
    <property type="entry name" value="PRibGlycinamide_synth_CS"/>
</dbReference>
<sequence>MKILLIGSGGREHALAWKIAQSQLVSRLVCAPGNPGMAKVGECIPVDDPIAFSKENSIDLVVVGPEQPLAEGLADRLAEAGIPCFGPVKAGAMLESSKAFTKEICDEAGIPTARYGHFTEAALAKAFLDEFEAPFVIKADGLAAGKGVIIAEDRQQAEKAIDDLLNISGSLVIEEFMKGYEVSLFAVTDGETVQRFGTASDYKRAFDGDKGPNTGGMGCVSPAPRFTKELEDRAMEEIVLPTVRALKARGVTYRGVLYAGLMVTDDGPKLVEYNCRFGDPECQLLMRRLRSDVVPSLWGAATGRLAGVGLDWKDEVGVLITYATKGYPGAYEKGSEIRGVEEAEKDDSIVIFHAGTKEEGGRLLANGGRVLSITALGEDYAYARGKAYQAANLIDWPEGFYRKDIGEGF</sequence>
<evidence type="ECO:0000256" key="1">
    <source>
        <dbReference type="ARBA" id="ARBA00001936"/>
    </source>
</evidence>
<dbReference type="PANTHER" id="PTHR43472:SF1">
    <property type="entry name" value="PHOSPHORIBOSYLAMINE--GLYCINE LIGASE, CHLOROPLASTIC"/>
    <property type="match status" value="1"/>
</dbReference>
<keyword evidence="16" id="KW-1185">Reference proteome</keyword>
<dbReference type="SUPFAM" id="SSF52440">
    <property type="entry name" value="PreATP-grasp domain"/>
    <property type="match status" value="1"/>
</dbReference>
<comment type="cofactor">
    <cofactor evidence="1">
        <name>Mn(2+)</name>
        <dbReference type="ChEBI" id="CHEBI:29035"/>
    </cofactor>
</comment>
<protein>
    <recommendedName>
        <fullName evidence="4 12">Phosphoribosylamine--glycine ligase</fullName>
        <ecNumber evidence="4 12">6.3.4.13</ecNumber>
    </recommendedName>
    <alternativeName>
        <fullName evidence="12">GARS</fullName>
    </alternativeName>
    <alternativeName>
        <fullName evidence="10 12">Glycinamide ribonucleotide synthetase</fullName>
    </alternativeName>
    <alternativeName>
        <fullName evidence="11 12">Phosphoribosylglycinamide synthetase</fullName>
    </alternativeName>
</protein>
<keyword evidence="7 12" id="KW-0658">Purine biosynthesis</keyword>
<reference evidence="16" key="1">
    <citation type="journal article" date="2019" name="Int. J. Syst. Evol. Microbiol.">
        <title>The Global Catalogue of Microorganisms (GCM) 10K type strain sequencing project: providing services to taxonomists for standard genome sequencing and annotation.</title>
        <authorList>
            <consortium name="The Broad Institute Genomics Platform"/>
            <consortium name="The Broad Institute Genome Sequencing Center for Infectious Disease"/>
            <person name="Wu L."/>
            <person name="Ma J."/>
        </authorList>
    </citation>
    <scope>NUCLEOTIDE SEQUENCE [LARGE SCALE GENOMIC DNA]</scope>
    <source>
        <strain evidence="16">KCTC 22245</strain>
    </source>
</reference>
<dbReference type="SMART" id="SM01209">
    <property type="entry name" value="GARS_A"/>
    <property type="match status" value="1"/>
</dbReference>
<evidence type="ECO:0000256" key="2">
    <source>
        <dbReference type="ARBA" id="ARBA00001946"/>
    </source>
</evidence>
<dbReference type="SUPFAM" id="SSF51246">
    <property type="entry name" value="Rudiment single hybrid motif"/>
    <property type="match status" value="1"/>
</dbReference>
<comment type="similarity">
    <text evidence="9 12">Belongs to the GARS family.</text>
</comment>
<keyword evidence="6 13" id="KW-0547">Nucleotide-binding</keyword>
<dbReference type="Pfam" id="PF02844">
    <property type="entry name" value="GARS_N"/>
    <property type="match status" value="1"/>
</dbReference>
<keyword evidence="5 12" id="KW-0436">Ligase</keyword>
<dbReference type="RefSeq" id="WP_189572530.1">
    <property type="nucleotide sequence ID" value="NZ_BMXU01000001.1"/>
</dbReference>
<accession>A0ABV7M7T9</accession>
<evidence type="ECO:0000256" key="3">
    <source>
        <dbReference type="ARBA" id="ARBA00005174"/>
    </source>
</evidence>
<dbReference type="Gene3D" id="3.40.50.20">
    <property type="match status" value="1"/>
</dbReference>
<dbReference type="Proteomes" id="UP001595607">
    <property type="component" value="Unassembled WGS sequence"/>
</dbReference>
<dbReference type="EMBL" id="JBHRVA010000002">
    <property type="protein sequence ID" value="MFC3301473.1"/>
    <property type="molecule type" value="Genomic_DNA"/>
</dbReference>
<evidence type="ECO:0000256" key="11">
    <source>
        <dbReference type="ARBA" id="ARBA00042864"/>
    </source>
</evidence>
<dbReference type="NCBIfam" id="TIGR00877">
    <property type="entry name" value="purD"/>
    <property type="match status" value="1"/>
</dbReference>
<keyword evidence="8 13" id="KW-0067">ATP-binding</keyword>
<evidence type="ECO:0000256" key="9">
    <source>
        <dbReference type="ARBA" id="ARBA00038345"/>
    </source>
</evidence>
<dbReference type="PROSITE" id="PS00184">
    <property type="entry name" value="GARS"/>
    <property type="match status" value="1"/>
</dbReference>
<dbReference type="Pfam" id="PF01071">
    <property type="entry name" value="GARS_A"/>
    <property type="match status" value="1"/>
</dbReference>
<evidence type="ECO:0000313" key="16">
    <source>
        <dbReference type="Proteomes" id="UP001595607"/>
    </source>
</evidence>
<dbReference type="Gene3D" id="3.30.470.20">
    <property type="entry name" value="ATP-grasp fold, B domain"/>
    <property type="match status" value="1"/>
</dbReference>
<dbReference type="InterPro" id="IPR020560">
    <property type="entry name" value="PRibGlycinamide_synth_C-dom"/>
</dbReference>
<dbReference type="PROSITE" id="PS50975">
    <property type="entry name" value="ATP_GRASP"/>
    <property type="match status" value="1"/>
</dbReference>
<comment type="pathway">
    <text evidence="3 12">Purine metabolism; IMP biosynthesis via de novo pathway; N(1)-(5-phospho-D-ribosyl)glycinamide from 5-phospho-alpha-D-ribose 1-diphosphate: step 2/2.</text>
</comment>
<dbReference type="EC" id="6.3.4.13" evidence="4 12"/>
<dbReference type="HAMAP" id="MF_00138">
    <property type="entry name" value="GARS"/>
    <property type="match status" value="1"/>
</dbReference>
<evidence type="ECO:0000256" key="13">
    <source>
        <dbReference type="PROSITE-ProRule" id="PRU00409"/>
    </source>
</evidence>
<dbReference type="SUPFAM" id="SSF56059">
    <property type="entry name" value="Glutathione synthetase ATP-binding domain-like"/>
    <property type="match status" value="1"/>
</dbReference>
<evidence type="ECO:0000256" key="7">
    <source>
        <dbReference type="ARBA" id="ARBA00022755"/>
    </source>
</evidence>
<dbReference type="Pfam" id="PF02843">
    <property type="entry name" value="GARS_C"/>
    <property type="match status" value="1"/>
</dbReference>
<gene>
    <name evidence="12 15" type="primary">purD</name>
    <name evidence="15" type="ORF">ACFONP_01855</name>
</gene>
<feature type="domain" description="ATP-grasp" evidence="14">
    <location>
        <begin position="102"/>
        <end position="302"/>
    </location>
</feature>
<evidence type="ECO:0000259" key="14">
    <source>
        <dbReference type="PROSITE" id="PS50975"/>
    </source>
</evidence>
<evidence type="ECO:0000313" key="15">
    <source>
        <dbReference type="EMBL" id="MFC3301473.1"/>
    </source>
</evidence>
<evidence type="ECO:0000256" key="12">
    <source>
        <dbReference type="HAMAP-Rule" id="MF_00138"/>
    </source>
</evidence>